<feature type="domain" description="MRH" evidence="5">
    <location>
        <begin position="285"/>
        <end position="422"/>
    </location>
</feature>
<dbReference type="Gene3D" id="2.70.130.10">
    <property type="entry name" value="Mannose-6-phosphate receptor binding domain"/>
    <property type="match status" value="1"/>
</dbReference>
<dbReference type="PROSITE" id="PS51914">
    <property type="entry name" value="MRH"/>
    <property type="match status" value="1"/>
</dbReference>
<evidence type="ECO:0000256" key="2">
    <source>
        <dbReference type="ARBA" id="ARBA00023157"/>
    </source>
</evidence>
<comment type="caution">
    <text evidence="6">The sequence shown here is derived from an EMBL/GenBank/DDBJ whole genome shotgun (WGS) entry which is preliminary data.</text>
</comment>
<dbReference type="GO" id="GO:0030248">
    <property type="term" value="F:cellulose binding"/>
    <property type="evidence" value="ECO:0007669"/>
    <property type="project" value="InterPro"/>
</dbReference>
<evidence type="ECO:0000256" key="3">
    <source>
        <dbReference type="SAM" id="SignalP"/>
    </source>
</evidence>
<feature type="signal peptide" evidence="3">
    <location>
        <begin position="1"/>
        <end position="19"/>
    </location>
</feature>
<dbReference type="InterPro" id="IPR000254">
    <property type="entry name" value="CBD"/>
</dbReference>
<accession>A0AAD5X124</accession>
<dbReference type="PROSITE" id="PS51164">
    <property type="entry name" value="CBM1_2"/>
    <property type="match status" value="1"/>
</dbReference>
<organism evidence="6 7">
    <name type="scientific">Rhizophlyctis rosea</name>
    <dbReference type="NCBI Taxonomy" id="64517"/>
    <lineage>
        <taxon>Eukaryota</taxon>
        <taxon>Fungi</taxon>
        <taxon>Fungi incertae sedis</taxon>
        <taxon>Chytridiomycota</taxon>
        <taxon>Chytridiomycota incertae sedis</taxon>
        <taxon>Chytridiomycetes</taxon>
        <taxon>Rhizophlyctidales</taxon>
        <taxon>Rhizophlyctidaceae</taxon>
        <taxon>Rhizophlyctis</taxon>
    </lineage>
</organism>
<evidence type="ECO:0008006" key="8">
    <source>
        <dbReference type="Google" id="ProtNLM"/>
    </source>
</evidence>
<dbReference type="InterPro" id="IPR036607">
    <property type="entry name" value="PRKCSH"/>
</dbReference>
<dbReference type="SUPFAM" id="SSF57180">
    <property type="entry name" value="Cellulose-binding domain"/>
    <property type="match status" value="1"/>
</dbReference>
<feature type="domain" description="CBM1" evidence="4">
    <location>
        <begin position="448"/>
        <end position="480"/>
    </location>
</feature>
<dbReference type="GO" id="GO:0005576">
    <property type="term" value="C:extracellular region"/>
    <property type="evidence" value="ECO:0007669"/>
    <property type="project" value="InterPro"/>
</dbReference>
<dbReference type="SMART" id="SM00236">
    <property type="entry name" value="fCBD"/>
    <property type="match status" value="1"/>
</dbReference>
<evidence type="ECO:0000259" key="5">
    <source>
        <dbReference type="PROSITE" id="PS51914"/>
    </source>
</evidence>
<keyword evidence="7" id="KW-1185">Reference proteome</keyword>
<name>A0AAD5X124_9FUNG</name>
<dbReference type="InterPro" id="IPR035971">
    <property type="entry name" value="CBD_sf"/>
</dbReference>
<evidence type="ECO:0000256" key="1">
    <source>
        <dbReference type="ARBA" id="ARBA00022729"/>
    </source>
</evidence>
<dbReference type="Pfam" id="PF13015">
    <property type="entry name" value="PRKCSH_1"/>
    <property type="match status" value="1"/>
</dbReference>
<keyword evidence="1 3" id="KW-0732">Signal</keyword>
<evidence type="ECO:0000259" key="4">
    <source>
        <dbReference type="PROSITE" id="PS51164"/>
    </source>
</evidence>
<proteinExistence type="predicted"/>
<keyword evidence="2" id="KW-1015">Disulfide bond</keyword>
<dbReference type="AlphaFoldDB" id="A0AAD5X124"/>
<sequence>MKLTASFLTLALATPLVQGLTLLNATHPYGKTRVYKRYLDWRTEICPTGLSDCMTNYDSLFPVQTYTTTPITNDYTSCTDRPTCCAGSDTSCQNSPAAIGAKVYRVNFADSTTATVCICPNNAMTLADAASRIGQVPKAIRAHVLSYKVANQANQDASGAVAYADAQRLTFFYDSGLSVVMHEIFHTFDSHFNIGTPNNWGPAAFADTCIPDYYAKSSRAEHVAQVGVVYTYLSKSVSNWNSAVRGNGCQDNTLKLLSSYLNDTIPPPAAFTGIRAPIPPPGAPAPATVTLSGYRYNLTSLASPLVFTGGLGTYYVSLASYLPLTVPCSDGFAGACLQETWGALTTLGYPNDYTYALANTAAPSTGVKLTYRGGDSCGGTIGNRTTVVNFKCGTGTTLYNFVTENPTCTYQLEVVGPAGCGVAVGTTTTTTITTTTTTTTTTTIPTGACAPHYGQCGGSSWTGAKCCQAPWTCTASNQCK</sequence>
<feature type="chain" id="PRO_5042010220" description="CBM1 domain-containing protein" evidence="3">
    <location>
        <begin position="20"/>
        <end position="480"/>
    </location>
</feature>
<dbReference type="SUPFAM" id="SSF50911">
    <property type="entry name" value="Mannose 6-phosphate receptor domain"/>
    <property type="match status" value="1"/>
</dbReference>
<dbReference type="GO" id="GO:0005975">
    <property type="term" value="P:carbohydrate metabolic process"/>
    <property type="evidence" value="ECO:0007669"/>
    <property type="project" value="InterPro"/>
</dbReference>
<reference evidence="6" key="1">
    <citation type="submission" date="2020-05" db="EMBL/GenBank/DDBJ databases">
        <title>Phylogenomic resolution of chytrid fungi.</title>
        <authorList>
            <person name="Stajich J.E."/>
            <person name="Amses K."/>
            <person name="Simmons R."/>
            <person name="Seto K."/>
            <person name="Myers J."/>
            <person name="Bonds A."/>
            <person name="Quandt C.A."/>
            <person name="Barry K."/>
            <person name="Liu P."/>
            <person name="Grigoriev I."/>
            <person name="Longcore J.E."/>
            <person name="James T.Y."/>
        </authorList>
    </citation>
    <scope>NUCLEOTIDE SEQUENCE</scope>
    <source>
        <strain evidence="6">JEL0318</strain>
    </source>
</reference>
<protein>
    <recommendedName>
        <fullName evidence="8">CBM1 domain-containing protein</fullName>
    </recommendedName>
</protein>
<dbReference type="InterPro" id="IPR044865">
    <property type="entry name" value="MRH_dom"/>
</dbReference>
<gene>
    <name evidence="6" type="ORF">HK097_002660</name>
</gene>
<dbReference type="Pfam" id="PF00734">
    <property type="entry name" value="CBM_1"/>
    <property type="match status" value="1"/>
</dbReference>
<evidence type="ECO:0000313" key="7">
    <source>
        <dbReference type="Proteomes" id="UP001212841"/>
    </source>
</evidence>
<dbReference type="Proteomes" id="UP001212841">
    <property type="component" value="Unassembled WGS sequence"/>
</dbReference>
<dbReference type="EMBL" id="JADGJD010001587">
    <property type="protein sequence ID" value="KAJ3040072.1"/>
    <property type="molecule type" value="Genomic_DNA"/>
</dbReference>
<evidence type="ECO:0000313" key="6">
    <source>
        <dbReference type="EMBL" id="KAJ3040072.1"/>
    </source>
</evidence>
<dbReference type="InterPro" id="IPR009011">
    <property type="entry name" value="Man6P_isomerase_rcpt-bd_dom_sf"/>
</dbReference>